<dbReference type="RefSeq" id="WP_189647469.1">
    <property type="nucleotide sequence ID" value="NZ_BMRC01000005.1"/>
</dbReference>
<dbReference type="InterPro" id="IPR050482">
    <property type="entry name" value="Sensor_HK_TwoCompSys"/>
</dbReference>
<keyword evidence="12" id="KW-1185">Reference proteome</keyword>
<dbReference type="Proteomes" id="UP001589647">
    <property type="component" value="Unassembled WGS sequence"/>
</dbReference>
<feature type="transmembrane region" description="Helical" evidence="9">
    <location>
        <begin position="92"/>
        <end position="109"/>
    </location>
</feature>
<keyword evidence="7" id="KW-0067">ATP-binding</keyword>
<keyword evidence="5" id="KW-0547">Nucleotide-binding</keyword>
<dbReference type="EC" id="2.7.13.3" evidence="2"/>
<proteinExistence type="predicted"/>
<reference evidence="11 12" key="1">
    <citation type="submission" date="2024-09" db="EMBL/GenBank/DDBJ databases">
        <authorList>
            <person name="Sun Q."/>
            <person name="Mori K."/>
        </authorList>
    </citation>
    <scope>NUCLEOTIDE SEQUENCE [LARGE SCALE GENOMIC DNA]</scope>
    <source>
        <strain evidence="11 12">CCM 3426</strain>
    </source>
</reference>
<evidence type="ECO:0000256" key="7">
    <source>
        <dbReference type="ARBA" id="ARBA00022840"/>
    </source>
</evidence>
<sequence length="354" mass="35899">MNVLWVVAASLSASVAVVVAAIGAFRPRGRDRLLPALTLAAAGLSLAVTAGLLASGVRTGAAGGAVGVLGMAESAGLMVAIGLVVRHAPVRRAAPAALLAGLAAAAWVPRVFTPASPLETVGAGAFWGLGALLAAAVGAYLRLLDVRRERAVADTRTVLRLRLAGDLHDFLAHDISEMVAHAQAGTVAGDPLEALRRVEAAGQRALSTLDRTLDMLHHDRPPGPAGDLAGIAEAAERFSAAGPARVRLRTGPTAAVPAETAALAYRIVIEGLTNIRRHAPRARRIDLSVTTPGGVLEITLANDGVSGAPRRRRGGSGLPSLAALVAGQGGELVAHAVPDGWSLAARLPLPQSPG</sequence>
<keyword evidence="8" id="KW-0902">Two-component regulatory system</keyword>
<evidence type="ECO:0000256" key="4">
    <source>
        <dbReference type="ARBA" id="ARBA00022679"/>
    </source>
</evidence>
<evidence type="ECO:0000256" key="3">
    <source>
        <dbReference type="ARBA" id="ARBA00022553"/>
    </source>
</evidence>
<evidence type="ECO:0000256" key="6">
    <source>
        <dbReference type="ARBA" id="ARBA00022777"/>
    </source>
</evidence>
<comment type="caution">
    <text evidence="11">The sequence shown here is derived from an EMBL/GenBank/DDBJ whole genome shotgun (WGS) entry which is preliminary data.</text>
</comment>
<feature type="transmembrane region" description="Helical" evidence="9">
    <location>
        <begin position="37"/>
        <end position="55"/>
    </location>
</feature>
<evidence type="ECO:0000256" key="2">
    <source>
        <dbReference type="ARBA" id="ARBA00012438"/>
    </source>
</evidence>
<dbReference type="InterPro" id="IPR036890">
    <property type="entry name" value="HATPase_C_sf"/>
</dbReference>
<feature type="domain" description="Signal transduction histidine kinase subgroup 3 dimerisation and phosphoacceptor" evidence="10">
    <location>
        <begin position="160"/>
        <end position="222"/>
    </location>
</feature>
<dbReference type="EMBL" id="JBHMEI010000078">
    <property type="protein sequence ID" value="MFB9208396.1"/>
    <property type="molecule type" value="Genomic_DNA"/>
</dbReference>
<evidence type="ECO:0000256" key="5">
    <source>
        <dbReference type="ARBA" id="ARBA00022741"/>
    </source>
</evidence>
<keyword evidence="6 11" id="KW-0418">Kinase</keyword>
<dbReference type="Gene3D" id="3.30.565.10">
    <property type="entry name" value="Histidine kinase-like ATPase, C-terminal domain"/>
    <property type="match status" value="1"/>
</dbReference>
<keyword evidence="4" id="KW-0808">Transferase</keyword>
<keyword evidence="9" id="KW-0812">Transmembrane</keyword>
<feature type="transmembrane region" description="Helical" evidence="9">
    <location>
        <begin position="61"/>
        <end position="85"/>
    </location>
</feature>
<dbReference type="SUPFAM" id="SSF55874">
    <property type="entry name" value="ATPase domain of HSP90 chaperone/DNA topoisomerase II/histidine kinase"/>
    <property type="match status" value="1"/>
</dbReference>
<organism evidence="11 12">
    <name type="scientific">Nonomuraea spiralis</name>
    <dbReference type="NCBI Taxonomy" id="46182"/>
    <lineage>
        <taxon>Bacteria</taxon>
        <taxon>Bacillati</taxon>
        <taxon>Actinomycetota</taxon>
        <taxon>Actinomycetes</taxon>
        <taxon>Streptosporangiales</taxon>
        <taxon>Streptosporangiaceae</taxon>
        <taxon>Nonomuraea</taxon>
    </lineage>
</organism>
<name>A0ABV5IV11_9ACTN</name>
<dbReference type="GO" id="GO:0016301">
    <property type="term" value="F:kinase activity"/>
    <property type="evidence" value="ECO:0007669"/>
    <property type="project" value="UniProtKB-KW"/>
</dbReference>
<dbReference type="PANTHER" id="PTHR24421">
    <property type="entry name" value="NITRATE/NITRITE SENSOR PROTEIN NARX-RELATED"/>
    <property type="match status" value="1"/>
</dbReference>
<evidence type="ECO:0000259" key="10">
    <source>
        <dbReference type="Pfam" id="PF07730"/>
    </source>
</evidence>
<feature type="transmembrane region" description="Helical" evidence="9">
    <location>
        <begin position="6"/>
        <end position="25"/>
    </location>
</feature>
<evidence type="ECO:0000256" key="8">
    <source>
        <dbReference type="ARBA" id="ARBA00023012"/>
    </source>
</evidence>
<protein>
    <recommendedName>
        <fullName evidence="2">histidine kinase</fullName>
        <ecNumber evidence="2">2.7.13.3</ecNumber>
    </recommendedName>
</protein>
<evidence type="ECO:0000256" key="1">
    <source>
        <dbReference type="ARBA" id="ARBA00000085"/>
    </source>
</evidence>
<keyword evidence="9" id="KW-1133">Transmembrane helix</keyword>
<dbReference type="InterPro" id="IPR011712">
    <property type="entry name" value="Sig_transdc_His_kin_sub3_dim/P"/>
</dbReference>
<evidence type="ECO:0000256" key="9">
    <source>
        <dbReference type="SAM" id="Phobius"/>
    </source>
</evidence>
<dbReference type="Pfam" id="PF07730">
    <property type="entry name" value="HisKA_3"/>
    <property type="match status" value="1"/>
</dbReference>
<evidence type="ECO:0000313" key="11">
    <source>
        <dbReference type="EMBL" id="MFB9208396.1"/>
    </source>
</evidence>
<keyword evidence="9" id="KW-0472">Membrane</keyword>
<keyword evidence="3" id="KW-0597">Phosphoprotein</keyword>
<evidence type="ECO:0000313" key="12">
    <source>
        <dbReference type="Proteomes" id="UP001589647"/>
    </source>
</evidence>
<comment type="catalytic activity">
    <reaction evidence="1">
        <text>ATP + protein L-histidine = ADP + protein N-phospho-L-histidine.</text>
        <dbReference type="EC" id="2.7.13.3"/>
    </reaction>
</comment>
<dbReference type="PANTHER" id="PTHR24421:SF10">
    <property type="entry name" value="NITRATE_NITRITE SENSOR PROTEIN NARQ"/>
    <property type="match status" value="1"/>
</dbReference>
<gene>
    <name evidence="11" type="ORF">ACFFV7_44955</name>
</gene>
<feature type="transmembrane region" description="Helical" evidence="9">
    <location>
        <begin position="121"/>
        <end position="141"/>
    </location>
</feature>
<accession>A0ABV5IV11</accession>